<keyword evidence="1" id="KW-0175">Coiled coil</keyword>
<organism evidence="2 3">
    <name type="scientific">Forsythia ovata</name>
    <dbReference type="NCBI Taxonomy" id="205694"/>
    <lineage>
        <taxon>Eukaryota</taxon>
        <taxon>Viridiplantae</taxon>
        <taxon>Streptophyta</taxon>
        <taxon>Embryophyta</taxon>
        <taxon>Tracheophyta</taxon>
        <taxon>Spermatophyta</taxon>
        <taxon>Magnoliopsida</taxon>
        <taxon>eudicotyledons</taxon>
        <taxon>Gunneridae</taxon>
        <taxon>Pentapetalae</taxon>
        <taxon>asterids</taxon>
        <taxon>lamiids</taxon>
        <taxon>Lamiales</taxon>
        <taxon>Oleaceae</taxon>
        <taxon>Forsythieae</taxon>
        <taxon>Forsythia</taxon>
    </lineage>
</organism>
<feature type="coiled-coil region" evidence="1">
    <location>
        <begin position="128"/>
        <end position="162"/>
    </location>
</feature>
<sequence>MDMVESLVDGHIFWIERTGLAANKILQVMKEKSDDHDQKRTFAGLSLKGGEKEQHNAPTSSDLRQTTLVPNISSQGLQLMVQKQELGGAEASEVHEEVEPSAPEGESYDHLLHIKKILEGKQTDIGSEEEANEQKKILVDKVVELENALDFLKAECSSLKEANLKLIEGTEDAAFFVNFGTRQVLSELKELHPNLDLSTIEADYLAIEEAEDVVDQPPADGT</sequence>
<reference evidence="3" key="1">
    <citation type="submission" date="2024-07" db="EMBL/GenBank/DDBJ databases">
        <title>Two chromosome-level genome assemblies of Korean endemic species Abeliophyllum distichum and Forsythia ovata (Oleaceae).</title>
        <authorList>
            <person name="Jang H."/>
        </authorList>
    </citation>
    <scope>NUCLEOTIDE SEQUENCE [LARGE SCALE GENOMIC DNA]</scope>
</reference>
<dbReference type="AlphaFoldDB" id="A0ABD1S0M1"/>
<keyword evidence="3" id="KW-1185">Reference proteome</keyword>
<evidence type="ECO:0000313" key="2">
    <source>
        <dbReference type="EMBL" id="KAL2494270.1"/>
    </source>
</evidence>
<evidence type="ECO:0000256" key="1">
    <source>
        <dbReference type="SAM" id="Coils"/>
    </source>
</evidence>
<dbReference type="Proteomes" id="UP001604277">
    <property type="component" value="Unassembled WGS sequence"/>
</dbReference>
<accession>A0ABD1S0M1</accession>
<gene>
    <name evidence="2" type="ORF">Fot_38027</name>
</gene>
<dbReference type="EMBL" id="JBFOLJ010000011">
    <property type="protein sequence ID" value="KAL2494270.1"/>
    <property type="molecule type" value="Genomic_DNA"/>
</dbReference>
<protein>
    <submittedName>
        <fullName evidence="2">Uncharacterized protein</fullName>
    </submittedName>
</protein>
<name>A0ABD1S0M1_9LAMI</name>
<evidence type="ECO:0000313" key="3">
    <source>
        <dbReference type="Proteomes" id="UP001604277"/>
    </source>
</evidence>
<proteinExistence type="predicted"/>
<comment type="caution">
    <text evidence="2">The sequence shown here is derived from an EMBL/GenBank/DDBJ whole genome shotgun (WGS) entry which is preliminary data.</text>
</comment>